<sequence>MQNSPTKTFGEFLVRTIERMRPSVLRDSFGRGVDDCLLERTWQMEWYRTARTAAPEESTISPDVGYVFGSDGFLDFYVDGDYGWGVELMREGKRLGDHAKRFEQGGQYEVIPMNDWAILDFRHHFKRVRNLMPNFWYVLYSDDYKQVTIVRHDKEDRVLRLIGDDFK</sequence>
<dbReference type="EMBL" id="CAJVPJ010001542">
    <property type="protein sequence ID" value="CAG8595372.1"/>
    <property type="molecule type" value="Genomic_DNA"/>
</dbReference>
<proteinExistence type="predicted"/>
<reference evidence="1" key="1">
    <citation type="submission" date="2021-06" db="EMBL/GenBank/DDBJ databases">
        <authorList>
            <person name="Kallberg Y."/>
            <person name="Tangrot J."/>
            <person name="Rosling A."/>
        </authorList>
    </citation>
    <scope>NUCLEOTIDE SEQUENCE</scope>
    <source>
        <strain evidence="1">IA702</strain>
    </source>
</reference>
<dbReference type="Proteomes" id="UP000789572">
    <property type="component" value="Unassembled WGS sequence"/>
</dbReference>
<keyword evidence="2" id="KW-1185">Reference proteome</keyword>
<comment type="caution">
    <text evidence="1">The sequence shown here is derived from an EMBL/GenBank/DDBJ whole genome shotgun (WGS) entry which is preliminary data.</text>
</comment>
<protein>
    <submittedName>
        <fullName evidence="1">1188_t:CDS:1</fullName>
    </submittedName>
</protein>
<gene>
    <name evidence="1" type="ORF">POCULU_LOCUS7187</name>
</gene>
<name>A0A9N9C8Y3_9GLOM</name>
<organism evidence="1 2">
    <name type="scientific">Paraglomus occultum</name>
    <dbReference type="NCBI Taxonomy" id="144539"/>
    <lineage>
        <taxon>Eukaryota</taxon>
        <taxon>Fungi</taxon>
        <taxon>Fungi incertae sedis</taxon>
        <taxon>Mucoromycota</taxon>
        <taxon>Glomeromycotina</taxon>
        <taxon>Glomeromycetes</taxon>
        <taxon>Paraglomerales</taxon>
        <taxon>Paraglomeraceae</taxon>
        <taxon>Paraglomus</taxon>
    </lineage>
</organism>
<accession>A0A9N9C8Y3</accession>
<evidence type="ECO:0000313" key="1">
    <source>
        <dbReference type="EMBL" id="CAG8595372.1"/>
    </source>
</evidence>
<dbReference type="AlphaFoldDB" id="A0A9N9C8Y3"/>
<dbReference type="OrthoDB" id="2411218at2759"/>
<evidence type="ECO:0000313" key="2">
    <source>
        <dbReference type="Proteomes" id="UP000789572"/>
    </source>
</evidence>